<dbReference type="EMBL" id="PP511521">
    <property type="protein sequence ID" value="XCD04990.1"/>
    <property type="molecule type" value="Genomic_DNA"/>
</dbReference>
<dbReference type="Pfam" id="PF08239">
    <property type="entry name" value="SH3_3"/>
    <property type="match status" value="1"/>
</dbReference>
<reference evidence="5" key="1">
    <citation type="submission" date="2024-03" db="EMBL/GenBank/DDBJ databases">
        <title>Diverse circular DNA viruses in blood, oral, and fecal samples of captive lemurs.</title>
        <authorList>
            <person name="Paietta E.N."/>
            <person name="Kraberger S."/>
            <person name="Lund M.C."/>
            <person name="Custer J.M."/>
            <person name="Vargas K.M."/>
            <person name="Ehmke E.E."/>
            <person name="Yoder A.D."/>
            <person name="Varsani A."/>
        </authorList>
    </citation>
    <scope>NUCLEOTIDE SEQUENCE</scope>
    <source>
        <strain evidence="5">Duke_24FS_3</strain>
    </source>
</reference>
<organism evidence="5">
    <name type="scientific">Dulem virus 36</name>
    <dbReference type="NCBI Taxonomy" id="3145754"/>
    <lineage>
        <taxon>Viruses</taxon>
        <taxon>Duplodnaviria</taxon>
        <taxon>Heunggongvirae</taxon>
        <taxon>Uroviricota</taxon>
        <taxon>Caudoviricetes</taxon>
    </lineage>
</organism>
<dbReference type="PANTHER" id="PTHR30404">
    <property type="entry name" value="N-ACETYLMURAMOYL-L-ALANINE AMIDASE"/>
    <property type="match status" value="1"/>
</dbReference>
<evidence type="ECO:0000256" key="2">
    <source>
        <dbReference type="ARBA" id="ARBA00022801"/>
    </source>
</evidence>
<dbReference type="Pfam" id="PF01520">
    <property type="entry name" value="Amidase_3"/>
    <property type="match status" value="1"/>
</dbReference>
<dbReference type="PANTHER" id="PTHR30404:SF8">
    <property type="entry name" value="AUTOLYSIN PH-RELATED"/>
    <property type="match status" value="1"/>
</dbReference>
<dbReference type="SMART" id="SM00287">
    <property type="entry name" value="SH3b"/>
    <property type="match status" value="1"/>
</dbReference>
<keyword evidence="2 5" id="KW-0378">Hydrolase</keyword>
<evidence type="ECO:0000256" key="3">
    <source>
        <dbReference type="ARBA" id="ARBA00023316"/>
    </source>
</evidence>
<dbReference type="GO" id="GO:0008745">
    <property type="term" value="F:N-acetylmuramoyl-L-alanine amidase activity"/>
    <property type="evidence" value="ECO:0007669"/>
    <property type="project" value="InterPro"/>
</dbReference>
<dbReference type="InterPro" id="IPR003646">
    <property type="entry name" value="SH3-like_bac-type"/>
</dbReference>
<proteinExistence type="inferred from homology"/>
<evidence type="ECO:0000313" key="5">
    <source>
        <dbReference type="EMBL" id="XCD04990.1"/>
    </source>
</evidence>
<comment type="similarity">
    <text evidence="1">Belongs to the N-acetylmuramoyl-L-alanine amidase 2 family.</text>
</comment>
<dbReference type="CDD" id="cd02696">
    <property type="entry name" value="MurNAc-LAA"/>
    <property type="match status" value="1"/>
</dbReference>
<dbReference type="PROSITE" id="PS51781">
    <property type="entry name" value="SH3B"/>
    <property type="match status" value="1"/>
</dbReference>
<dbReference type="InterPro" id="IPR002508">
    <property type="entry name" value="MurNAc-LAA_cat"/>
</dbReference>
<dbReference type="InterPro" id="IPR050695">
    <property type="entry name" value="N-acetylmuramoyl_amidase_3"/>
</dbReference>
<dbReference type="GO" id="GO:0009253">
    <property type="term" value="P:peptidoglycan catabolic process"/>
    <property type="evidence" value="ECO:0007669"/>
    <property type="project" value="InterPro"/>
</dbReference>
<keyword evidence="3" id="KW-0961">Cell wall biogenesis/degradation</keyword>
<dbReference type="SUPFAM" id="SSF53187">
    <property type="entry name" value="Zn-dependent exopeptidases"/>
    <property type="match status" value="1"/>
</dbReference>
<dbReference type="GO" id="GO:0071555">
    <property type="term" value="P:cell wall organization"/>
    <property type="evidence" value="ECO:0007669"/>
    <property type="project" value="UniProtKB-KW"/>
</dbReference>
<evidence type="ECO:0000256" key="1">
    <source>
        <dbReference type="ARBA" id="ARBA00007553"/>
    </source>
</evidence>
<name>A0AAU8B1W4_9CAUD</name>
<protein>
    <submittedName>
        <fullName evidence="5">Cell wall hydrolase autolysin</fullName>
    </submittedName>
</protein>
<feature type="domain" description="SH3b" evidence="4">
    <location>
        <begin position="207"/>
        <end position="270"/>
    </location>
</feature>
<accession>A0AAU8B1W4</accession>
<sequence length="270" mass="29481">MAQKKVSDIKIININAGHTKANGNAPGAVGILNESTEARNVKNKVVTMLRILGKTVNDCTVDDAMDANNCLDKIVKLSNSHKADLFISIHLNSGANDKNGNGKTTGVEVFTMPNSTVTSIAEDVCSEIAKLGFKNRGVKTSPQWYVVRKTDASAMLIECCFVDDKDDAELFDSTKMAEAIVKAVTGKTYKYGTEQQVSSSPTVNKTFESYVVRITASVLNVRKGPSTKYDIVTTVKKNDAYTIVEEMDGWGRLKSDAGWISLAYTERIKY</sequence>
<dbReference type="Gene3D" id="2.30.30.40">
    <property type="entry name" value="SH3 Domains"/>
    <property type="match status" value="1"/>
</dbReference>
<dbReference type="SMART" id="SM00646">
    <property type="entry name" value="Ami_3"/>
    <property type="match status" value="1"/>
</dbReference>
<dbReference type="Gene3D" id="3.40.630.40">
    <property type="entry name" value="Zn-dependent exopeptidases"/>
    <property type="match status" value="1"/>
</dbReference>
<evidence type="ECO:0000259" key="4">
    <source>
        <dbReference type="PROSITE" id="PS51781"/>
    </source>
</evidence>